<dbReference type="PANTHER" id="PTHR22907">
    <property type="entry name" value="GH04558P"/>
    <property type="match status" value="1"/>
</dbReference>
<keyword evidence="3" id="KW-1185">Reference proteome</keyword>
<evidence type="ECO:0000259" key="2">
    <source>
        <dbReference type="PROSITE" id="PS51034"/>
    </source>
</evidence>
<evidence type="ECO:0000256" key="1">
    <source>
        <dbReference type="ARBA" id="ARBA00022729"/>
    </source>
</evidence>
<dbReference type="AlphaFoldDB" id="A0A914Q9M4"/>
<evidence type="ECO:0000313" key="4">
    <source>
        <dbReference type="WBParaSite" id="PDA_v2.g27830.t1"/>
    </source>
</evidence>
<reference evidence="4" key="1">
    <citation type="submission" date="2022-11" db="UniProtKB">
        <authorList>
            <consortium name="WormBaseParasite"/>
        </authorList>
    </citation>
    <scope>IDENTIFICATION</scope>
</reference>
<sequence>MEISPYSKTYLIGDNNTPNCHYSLHINSLGGPTAENAQLGDKVYHEWKCETHTYAIKVYECYVHDGNNRRYMLIDENG</sequence>
<dbReference type="PROSITE" id="PS51034">
    <property type="entry name" value="ZP_2"/>
    <property type="match status" value="1"/>
</dbReference>
<dbReference type="Pfam" id="PF25301">
    <property type="entry name" value="CUT_C"/>
    <property type="match status" value="1"/>
</dbReference>
<accession>A0A914Q9M4</accession>
<name>A0A914Q9M4_9BILA</name>
<dbReference type="InterPro" id="IPR001507">
    <property type="entry name" value="ZP_dom"/>
</dbReference>
<dbReference type="InterPro" id="IPR057475">
    <property type="entry name" value="CUT_C"/>
</dbReference>
<dbReference type="WBParaSite" id="PDA_v2.g27830.t1">
    <property type="protein sequence ID" value="PDA_v2.g27830.t1"/>
    <property type="gene ID" value="PDA_v2.g27830"/>
</dbReference>
<dbReference type="Proteomes" id="UP000887578">
    <property type="component" value="Unplaced"/>
</dbReference>
<proteinExistence type="predicted"/>
<protein>
    <submittedName>
        <fullName evidence="4">ZP domain-containing protein</fullName>
    </submittedName>
</protein>
<dbReference type="PANTHER" id="PTHR22907:SF14">
    <property type="entry name" value="ZP DOMAIN-CONTAINING PROTEIN"/>
    <property type="match status" value="1"/>
</dbReference>
<feature type="domain" description="ZP" evidence="2">
    <location>
        <begin position="1"/>
        <end position="78"/>
    </location>
</feature>
<keyword evidence="1" id="KW-0732">Signal</keyword>
<evidence type="ECO:0000313" key="3">
    <source>
        <dbReference type="Proteomes" id="UP000887578"/>
    </source>
</evidence>
<dbReference type="InterPro" id="IPR051962">
    <property type="entry name" value="Cuticlin"/>
</dbReference>
<organism evidence="3 4">
    <name type="scientific">Panagrolaimus davidi</name>
    <dbReference type="NCBI Taxonomy" id="227884"/>
    <lineage>
        <taxon>Eukaryota</taxon>
        <taxon>Metazoa</taxon>
        <taxon>Ecdysozoa</taxon>
        <taxon>Nematoda</taxon>
        <taxon>Chromadorea</taxon>
        <taxon>Rhabditida</taxon>
        <taxon>Tylenchina</taxon>
        <taxon>Panagrolaimomorpha</taxon>
        <taxon>Panagrolaimoidea</taxon>
        <taxon>Panagrolaimidae</taxon>
        <taxon>Panagrolaimus</taxon>
    </lineage>
</organism>